<reference evidence="2" key="2">
    <citation type="submission" date="2020-11" db="EMBL/GenBank/DDBJ databases">
        <authorList>
            <person name="McCartney M.A."/>
            <person name="Auch B."/>
            <person name="Kono T."/>
            <person name="Mallez S."/>
            <person name="Becker A."/>
            <person name="Gohl D.M."/>
            <person name="Silverstein K.A.T."/>
            <person name="Koren S."/>
            <person name="Bechman K.B."/>
            <person name="Herman A."/>
            <person name="Abrahante J.E."/>
            <person name="Garbe J."/>
        </authorList>
    </citation>
    <scope>NUCLEOTIDE SEQUENCE</scope>
    <source>
        <strain evidence="2">Duluth1</strain>
        <tissue evidence="2">Whole animal</tissue>
    </source>
</reference>
<feature type="compositionally biased region" description="Basic and acidic residues" evidence="1">
    <location>
        <begin position="13"/>
        <end position="23"/>
    </location>
</feature>
<dbReference type="EMBL" id="JAIWYP010000006">
    <property type="protein sequence ID" value="KAH3812948.1"/>
    <property type="molecule type" value="Genomic_DNA"/>
</dbReference>
<gene>
    <name evidence="2" type="ORF">DPMN_141391</name>
</gene>
<accession>A0A9D4G9L3</accession>
<feature type="compositionally biased region" description="Low complexity" evidence="1">
    <location>
        <begin position="43"/>
        <end position="60"/>
    </location>
</feature>
<reference evidence="2" key="1">
    <citation type="journal article" date="2019" name="bioRxiv">
        <title>The Genome of the Zebra Mussel, Dreissena polymorpha: A Resource for Invasive Species Research.</title>
        <authorList>
            <person name="McCartney M.A."/>
            <person name="Auch B."/>
            <person name="Kono T."/>
            <person name="Mallez S."/>
            <person name="Zhang Y."/>
            <person name="Obille A."/>
            <person name="Becker A."/>
            <person name="Abrahante J.E."/>
            <person name="Garbe J."/>
            <person name="Badalamenti J.P."/>
            <person name="Herman A."/>
            <person name="Mangelson H."/>
            <person name="Liachko I."/>
            <person name="Sullivan S."/>
            <person name="Sone E.D."/>
            <person name="Koren S."/>
            <person name="Silverstein K.A.T."/>
            <person name="Beckman K.B."/>
            <person name="Gohl D.M."/>
        </authorList>
    </citation>
    <scope>NUCLEOTIDE SEQUENCE</scope>
    <source>
        <strain evidence="2">Duluth1</strain>
        <tissue evidence="2">Whole animal</tissue>
    </source>
</reference>
<feature type="region of interest" description="Disordered" evidence="1">
    <location>
        <begin position="1"/>
        <end position="69"/>
    </location>
</feature>
<comment type="caution">
    <text evidence="2">The sequence shown here is derived from an EMBL/GenBank/DDBJ whole genome shotgun (WGS) entry which is preliminary data.</text>
</comment>
<proteinExistence type="predicted"/>
<evidence type="ECO:0000256" key="1">
    <source>
        <dbReference type="SAM" id="MobiDB-lite"/>
    </source>
</evidence>
<evidence type="ECO:0000313" key="2">
    <source>
        <dbReference type="EMBL" id="KAH3812948.1"/>
    </source>
</evidence>
<dbReference type="Proteomes" id="UP000828390">
    <property type="component" value="Unassembled WGS sequence"/>
</dbReference>
<keyword evidence="3" id="KW-1185">Reference proteome</keyword>
<sequence>MTDIRNVRGRPTTKADRPGRDDNQCLSTRPSQQTQEPTHHSHSGVSSSSNSSSKITVGSSRSSIVFVHP</sequence>
<name>A0A9D4G9L3_DREPO</name>
<evidence type="ECO:0000313" key="3">
    <source>
        <dbReference type="Proteomes" id="UP000828390"/>
    </source>
</evidence>
<organism evidence="2 3">
    <name type="scientific">Dreissena polymorpha</name>
    <name type="common">Zebra mussel</name>
    <name type="synonym">Mytilus polymorpha</name>
    <dbReference type="NCBI Taxonomy" id="45954"/>
    <lineage>
        <taxon>Eukaryota</taxon>
        <taxon>Metazoa</taxon>
        <taxon>Spiralia</taxon>
        <taxon>Lophotrochozoa</taxon>
        <taxon>Mollusca</taxon>
        <taxon>Bivalvia</taxon>
        <taxon>Autobranchia</taxon>
        <taxon>Heteroconchia</taxon>
        <taxon>Euheterodonta</taxon>
        <taxon>Imparidentia</taxon>
        <taxon>Neoheterodontei</taxon>
        <taxon>Myida</taxon>
        <taxon>Dreissenoidea</taxon>
        <taxon>Dreissenidae</taxon>
        <taxon>Dreissena</taxon>
    </lineage>
</organism>
<dbReference type="AlphaFoldDB" id="A0A9D4G9L3"/>
<protein>
    <submittedName>
        <fullName evidence="2">Uncharacterized protein</fullName>
    </submittedName>
</protein>
<feature type="compositionally biased region" description="Polar residues" evidence="1">
    <location>
        <begin position="24"/>
        <end position="36"/>
    </location>
</feature>
<feature type="non-terminal residue" evidence="2">
    <location>
        <position position="1"/>
    </location>
</feature>